<dbReference type="Proteomes" id="UP000239366">
    <property type="component" value="Unassembled WGS sequence"/>
</dbReference>
<name>A0A2S7T5X2_9FLAO</name>
<dbReference type="InterPro" id="IPR036761">
    <property type="entry name" value="TTHA0802/YceI-like_sf"/>
</dbReference>
<reference evidence="3" key="1">
    <citation type="submission" date="2016-11" db="EMBL/GenBank/DDBJ databases">
        <title>Trade-off between light-utilization and light-protection in marine flavobacteria.</title>
        <authorList>
            <person name="Kumagai Y."/>
            <person name="Yoshizawa S."/>
            <person name="Kogure K."/>
        </authorList>
    </citation>
    <scope>NUCLEOTIDE SEQUENCE [LARGE SCALE GENOMIC DNA]</scope>
    <source>
        <strain evidence="3">SG-18</strain>
    </source>
</reference>
<keyword evidence="3" id="KW-1185">Reference proteome</keyword>
<dbReference type="Gene3D" id="2.40.128.110">
    <property type="entry name" value="Lipid/polyisoprenoid-binding, YceI-like"/>
    <property type="match status" value="1"/>
</dbReference>
<dbReference type="SMART" id="SM00867">
    <property type="entry name" value="YceI"/>
    <property type="match status" value="1"/>
</dbReference>
<protein>
    <recommendedName>
        <fullName evidence="1">Lipid/polyisoprenoid-binding YceI-like domain-containing protein</fullName>
    </recommendedName>
</protein>
<dbReference type="InterPro" id="IPR007372">
    <property type="entry name" value="Lipid/polyisoprenoid-bd_YceI"/>
</dbReference>
<evidence type="ECO:0000313" key="3">
    <source>
        <dbReference type="Proteomes" id="UP000239366"/>
    </source>
</evidence>
<dbReference type="OrthoDB" id="9811006at2"/>
<dbReference type="PANTHER" id="PTHR34406:SF1">
    <property type="entry name" value="PROTEIN YCEI"/>
    <property type="match status" value="1"/>
</dbReference>
<dbReference type="EMBL" id="MQVX01000001">
    <property type="protein sequence ID" value="PQJ14998.1"/>
    <property type="molecule type" value="Genomic_DNA"/>
</dbReference>
<dbReference type="PANTHER" id="PTHR34406">
    <property type="entry name" value="PROTEIN YCEI"/>
    <property type="match status" value="1"/>
</dbReference>
<organism evidence="2 3">
    <name type="scientific">Aureicoccus marinus</name>
    <dbReference type="NCBI Taxonomy" id="754435"/>
    <lineage>
        <taxon>Bacteria</taxon>
        <taxon>Pseudomonadati</taxon>
        <taxon>Bacteroidota</taxon>
        <taxon>Flavobacteriia</taxon>
        <taxon>Flavobacteriales</taxon>
        <taxon>Flavobacteriaceae</taxon>
        <taxon>Aureicoccus</taxon>
    </lineage>
</organism>
<comment type="caution">
    <text evidence="2">The sequence shown here is derived from an EMBL/GenBank/DDBJ whole genome shotgun (WGS) entry which is preliminary data.</text>
</comment>
<feature type="domain" description="Lipid/polyisoprenoid-binding YceI-like" evidence="1">
    <location>
        <begin position="19"/>
        <end position="176"/>
    </location>
</feature>
<dbReference type="AlphaFoldDB" id="A0A2S7T5X2"/>
<sequence length="179" mass="20984">MNLRHLLSLIALFFTINTVFSQDSLNRMRFTNVDVRFTFPSKNVKGTFTQFSFPDTVHLDSLQPQEWKASIQVGSIETGNAIRDWHLMSKKYFNRKEFTTMEFHTESLIKTSNGYQIKGNIRIKGVQKPLELRIEKNPSKDYYTAIGELFSSDFGIWIKKKKEENKVTFRIRFGLKESL</sequence>
<dbReference type="SUPFAM" id="SSF101874">
    <property type="entry name" value="YceI-like"/>
    <property type="match status" value="1"/>
</dbReference>
<gene>
    <name evidence="2" type="ORF">BST99_03955</name>
</gene>
<evidence type="ECO:0000259" key="1">
    <source>
        <dbReference type="SMART" id="SM00867"/>
    </source>
</evidence>
<accession>A0A2S7T5X2</accession>
<dbReference type="Pfam" id="PF04264">
    <property type="entry name" value="YceI"/>
    <property type="match status" value="1"/>
</dbReference>
<evidence type="ECO:0000313" key="2">
    <source>
        <dbReference type="EMBL" id="PQJ14998.1"/>
    </source>
</evidence>
<proteinExistence type="predicted"/>